<dbReference type="GO" id="GO:0030288">
    <property type="term" value="C:outer membrane-bounded periplasmic space"/>
    <property type="evidence" value="ECO:0007669"/>
    <property type="project" value="UniProtKB-ARBA"/>
</dbReference>
<dbReference type="Gene3D" id="3.90.76.10">
    <property type="entry name" value="Dipeptide-binding Protein, Domain 1"/>
    <property type="match status" value="1"/>
</dbReference>
<keyword evidence="4" id="KW-0732">Signal</keyword>
<proteinExistence type="inferred from homology"/>
<dbReference type="InterPro" id="IPR006311">
    <property type="entry name" value="TAT_signal"/>
</dbReference>
<dbReference type="PROSITE" id="PS51318">
    <property type="entry name" value="TAT"/>
    <property type="match status" value="1"/>
</dbReference>
<dbReference type="Gene3D" id="3.40.190.10">
    <property type="entry name" value="Periplasmic binding protein-like II"/>
    <property type="match status" value="1"/>
</dbReference>
<evidence type="ECO:0000313" key="6">
    <source>
        <dbReference type="EMBL" id="CAA9574482.1"/>
    </source>
</evidence>
<gene>
    <name evidence="6" type="ORF">AVDCRST_MAG19-3169</name>
</gene>
<comment type="subcellular location">
    <subcellularLocation>
        <location evidence="1">Cell envelope</location>
    </subcellularLocation>
</comment>
<dbReference type="PANTHER" id="PTHR30290:SF10">
    <property type="entry name" value="PERIPLASMIC OLIGOPEPTIDE-BINDING PROTEIN-RELATED"/>
    <property type="match status" value="1"/>
</dbReference>
<dbReference type="CDD" id="cd08504">
    <property type="entry name" value="PBP2_OppA"/>
    <property type="match status" value="1"/>
</dbReference>
<keyword evidence="3" id="KW-0813">Transport</keyword>
<protein>
    <submittedName>
        <fullName evidence="6">Oligopeptide ABC transporter, periplasmic oligopeptide-binding protein OppA</fullName>
    </submittedName>
</protein>
<dbReference type="InterPro" id="IPR000914">
    <property type="entry name" value="SBP_5_dom"/>
</dbReference>
<evidence type="ECO:0000256" key="4">
    <source>
        <dbReference type="ARBA" id="ARBA00022729"/>
    </source>
</evidence>
<dbReference type="Gene3D" id="3.10.105.10">
    <property type="entry name" value="Dipeptide-binding Protein, Domain 3"/>
    <property type="match status" value="1"/>
</dbReference>
<dbReference type="EMBL" id="CADCWL010000168">
    <property type="protein sequence ID" value="CAA9574482.1"/>
    <property type="molecule type" value="Genomic_DNA"/>
</dbReference>
<dbReference type="GO" id="GO:0043190">
    <property type="term" value="C:ATP-binding cassette (ABC) transporter complex"/>
    <property type="evidence" value="ECO:0007669"/>
    <property type="project" value="InterPro"/>
</dbReference>
<organism evidence="6">
    <name type="scientific">uncultured Thermomicrobiales bacterium</name>
    <dbReference type="NCBI Taxonomy" id="1645740"/>
    <lineage>
        <taxon>Bacteria</taxon>
        <taxon>Pseudomonadati</taxon>
        <taxon>Thermomicrobiota</taxon>
        <taxon>Thermomicrobia</taxon>
        <taxon>Thermomicrobiales</taxon>
        <taxon>environmental samples</taxon>
    </lineage>
</organism>
<dbReference type="Pfam" id="PF00496">
    <property type="entry name" value="SBP_bac_5"/>
    <property type="match status" value="1"/>
</dbReference>
<dbReference type="SUPFAM" id="SSF53850">
    <property type="entry name" value="Periplasmic binding protein-like II"/>
    <property type="match status" value="1"/>
</dbReference>
<evidence type="ECO:0000259" key="5">
    <source>
        <dbReference type="Pfam" id="PF00496"/>
    </source>
</evidence>
<dbReference type="GO" id="GO:1904680">
    <property type="term" value="F:peptide transmembrane transporter activity"/>
    <property type="evidence" value="ECO:0007669"/>
    <property type="project" value="TreeGrafter"/>
</dbReference>
<name>A0A6J4VBS1_9BACT</name>
<evidence type="ECO:0000256" key="3">
    <source>
        <dbReference type="ARBA" id="ARBA00022448"/>
    </source>
</evidence>
<dbReference type="GO" id="GO:0015833">
    <property type="term" value="P:peptide transport"/>
    <property type="evidence" value="ECO:0007669"/>
    <property type="project" value="TreeGrafter"/>
</dbReference>
<dbReference type="InterPro" id="IPR039424">
    <property type="entry name" value="SBP_5"/>
</dbReference>
<accession>A0A6J4VBS1</accession>
<evidence type="ECO:0000256" key="1">
    <source>
        <dbReference type="ARBA" id="ARBA00004196"/>
    </source>
</evidence>
<sequence length="611" mass="66982">MADPRLGPTGQTLTVRERAELDRLRRTLRESLGGRLASRRDLLRWSAIAAGAVATARGGVLPASAARRAVPAWQDGEIEAGAEIVVPFDAFGNAVTLDPHRSADYGGFWVMYPNVWGGLLRYDELGRVVEDLAESYAVSDDGLTYTFVIRPDAVYASGNPVVADHFVASWRRALDPANPSPLASFMLPVSGAREVLDGVDDADLGFSAVDDATIEIALAEPASFFPSYLAAFVWSVVDPQVLEEAGETDFVINGAGTGPWQFVDLVQDTEFVMEPNPNHYGGVSPSIARIVWPILTGPEAAAEALDRYRADEVVSADVPLSLLAEVEEDPELEPELVRLDEFQGTTRSLAMDFKQAPFDDVRVRRAFGLAFDRDRYAEIYAGTWTPTTAFSPPVLAEIAGYEAPEGLGFDPDTALALLEEAGYPNGEGLPDIIYHHPAGESDEELERIRAVLQIFEENLGVAITLDPTLSQEQIDELAADNGGRQFDIVWWQNVAETPHLLSEVFRPDSPNMAGVFNWSEEIEPLGDFDPGADAATFAELMVQADAESDEATRNDLYRQGEELVLANAVYVPIANWVPMFLQKQWLRGTRQGPWTGRLPVRFDQDVVVMQR</sequence>
<dbReference type="PANTHER" id="PTHR30290">
    <property type="entry name" value="PERIPLASMIC BINDING COMPONENT OF ABC TRANSPORTER"/>
    <property type="match status" value="1"/>
</dbReference>
<dbReference type="AlphaFoldDB" id="A0A6J4VBS1"/>
<comment type="similarity">
    <text evidence="2">Belongs to the bacterial solute-binding protein 5 family.</text>
</comment>
<feature type="domain" description="Solute-binding protein family 5" evidence="5">
    <location>
        <begin position="128"/>
        <end position="498"/>
    </location>
</feature>
<reference evidence="6" key="1">
    <citation type="submission" date="2020-02" db="EMBL/GenBank/DDBJ databases">
        <authorList>
            <person name="Meier V. D."/>
        </authorList>
    </citation>
    <scope>NUCLEOTIDE SEQUENCE</scope>
    <source>
        <strain evidence="6">AVDCRST_MAG19</strain>
    </source>
</reference>
<dbReference type="PIRSF" id="PIRSF002741">
    <property type="entry name" value="MppA"/>
    <property type="match status" value="1"/>
</dbReference>
<evidence type="ECO:0000256" key="2">
    <source>
        <dbReference type="ARBA" id="ARBA00005695"/>
    </source>
</evidence>
<dbReference type="InterPro" id="IPR030678">
    <property type="entry name" value="Peptide/Ni-bd"/>
</dbReference>